<evidence type="ECO:0000256" key="1">
    <source>
        <dbReference type="SAM" id="MobiDB-lite"/>
    </source>
</evidence>
<organism evidence="3 4">
    <name type="scientific">Nonomuraea cavernae</name>
    <dbReference type="NCBI Taxonomy" id="2045107"/>
    <lineage>
        <taxon>Bacteria</taxon>
        <taxon>Bacillati</taxon>
        <taxon>Actinomycetota</taxon>
        <taxon>Actinomycetes</taxon>
        <taxon>Streptosporangiales</taxon>
        <taxon>Streptosporangiaceae</taxon>
        <taxon>Nonomuraea</taxon>
    </lineage>
</organism>
<reference evidence="3" key="1">
    <citation type="journal article" date="2014" name="Int. J. Syst. Evol. Microbiol.">
        <title>Complete genome sequence of Corynebacterium casei LMG S-19264T (=DSM 44701T), isolated from a smear-ripened cheese.</title>
        <authorList>
            <consortium name="US DOE Joint Genome Institute (JGI-PGF)"/>
            <person name="Walter F."/>
            <person name="Albersmeier A."/>
            <person name="Kalinowski J."/>
            <person name="Ruckert C."/>
        </authorList>
    </citation>
    <scope>NUCLEOTIDE SEQUENCE</scope>
    <source>
        <strain evidence="3">CGMCC 4.7368</strain>
    </source>
</reference>
<evidence type="ECO:0008006" key="5">
    <source>
        <dbReference type="Google" id="ProtNLM"/>
    </source>
</evidence>
<proteinExistence type="predicted"/>
<dbReference type="AlphaFoldDB" id="A0A917YRB1"/>
<name>A0A917YRB1_9ACTN</name>
<feature type="region of interest" description="Disordered" evidence="1">
    <location>
        <begin position="38"/>
        <end position="57"/>
    </location>
</feature>
<feature type="signal peptide" evidence="2">
    <location>
        <begin position="1"/>
        <end position="30"/>
    </location>
</feature>
<sequence length="173" mass="18237">MKASRTITIAVATGALLAATAAGTATAASAATVLTAPTTTPTMTEQSAPTPWGPRYAPGKRAVAKGTLTSSQLNKQTIPNISTVKVKGKVTDLTRGGGCGWAVFRVTYLKSDGSVPFKHRSYLDCSYGTPKPFSFTDRNVALVELKVCNERRAGKPSDICLYAGTWKTLHSNL</sequence>
<evidence type="ECO:0000313" key="3">
    <source>
        <dbReference type="EMBL" id="GGO60952.1"/>
    </source>
</evidence>
<dbReference type="RefSeq" id="WP_189122021.1">
    <property type="nucleotide sequence ID" value="NZ_BMNH01000001.1"/>
</dbReference>
<evidence type="ECO:0000313" key="4">
    <source>
        <dbReference type="Proteomes" id="UP000646523"/>
    </source>
</evidence>
<dbReference type="Proteomes" id="UP000646523">
    <property type="component" value="Unassembled WGS sequence"/>
</dbReference>
<feature type="chain" id="PRO_5038864865" description="Secreted protein" evidence="2">
    <location>
        <begin position="31"/>
        <end position="173"/>
    </location>
</feature>
<keyword evidence="2" id="KW-0732">Signal</keyword>
<reference evidence="3" key="2">
    <citation type="submission" date="2020-09" db="EMBL/GenBank/DDBJ databases">
        <authorList>
            <person name="Sun Q."/>
            <person name="Zhou Y."/>
        </authorList>
    </citation>
    <scope>NUCLEOTIDE SEQUENCE</scope>
    <source>
        <strain evidence="3">CGMCC 4.7368</strain>
    </source>
</reference>
<protein>
    <recommendedName>
        <fullName evidence="5">Secreted protein</fullName>
    </recommendedName>
</protein>
<comment type="caution">
    <text evidence="3">The sequence shown here is derived from an EMBL/GenBank/DDBJ whole genome shotgun (WGS) entry which is preliminary data.</text>
</comment>
<keyword evidence="4" id="KW-1185">Reference proteome</keyword>
<evidence type="ECO:0000256" key="2">
    <source>
        <dbReference type="SAM" id="SignalP"/>
    </source>
</evidence>
<gene>
    <name evidence="3" type="ORF">GCM10012289_02030</name>
</gene>
<accession>A0A917YRB1</accession>
<dbReference type="EMBL" id="BMNH01000001">
    <property type="protein sequence ID" value="GGO60952.1"/>
    <property type="molecule type" value="Genomic_DNA"/>
</dbReference>